<dbReference type="Pfam" id="PF18962">
    <property type="entry name" value="Por_Secre_tail"/>
    <property type="match status" value="1"/>
</dbReference>
<feature type="domain" description="BD-FAE-like" evidence="3">
    <location>
        <begin position="67"/>
        <end position="203"/>
    </location>
</feature>
<evidence type="ECO:0000259" key="2">
    <source>
        <dbReference type="Pfam" id="PF18962"/>
    </source>
</evidence>
<sequence length="530" mass="57788">MNRKLLGSISLSLALGAFSLNGQVRYQDDVFTEAQINVTSDVTYGINFNEYAPSSIGGPQLLPLQCDIYEPDPNVDTATARPVIIYFHTGSFLPKGLVSPMGEKTDSAAVEICKRFAKKGYVAISATYRVGWLANSTNLDLRRGTNLLAVYKSIQDAKAAVRFVRKSIANGNPYKVHNERISLVGQGSGGYTVLAYATLDKYAEVASISKFQYDASGTGIYGDPITAGDPYIDTSIVGDWDGYGGEVTLTGNNTPLGLPEVDMTATGRNYINNPGYSDDVQMVLNLGGALGDSTWLEAGDVPMVSTHCRFDFYAPYYEGMVQVPVNNQFFPVVEVAGSHTAVRIANSLGNNNASIQSNFQDALSVMARSNQYNTGGQENILTFNMMPPNPALPFQVNSNPWDFWDPADPLGANETNPNNKTQSMAYIDTVMDYFVPRIYAKVYTDVSLNEQTLVVNKTYPNPVNDKLYFESTEGYAVEVINIISINGQKIRTISVSEGQNSVDLSSLNKGVYMLEFISGSESSVQKIVKQ</sequence>
<protein>
    <recommendedName>
        <fullName evidence="6">Secretion system C-terminal sorting domain-containing protein</fullName>
    </recommendedName>
</protein>
<evidence type="ECO:0000313" key="5">
    <source>
        <dbReference type="Proteomes" id="UP000005631"/>
    </source>
</evidence>
<gene>
    <name evidence="4" type="ordered locus">Oweho_0624</name>
</gene>
<dbReference type="eggNOG" id="COG2272">
    <property type="taxonomic scope" value="Bacteria"/>
</dbReference>
<proteinExistence type="predicted"/>
<dbReference type="InterPro" id="IPR029058">
    <property type="entry name" value="AB_hydrolase_fold"/>
</dbReference>
<dbReference type="NCBIfam" id="TIGR04183">
    <property type="entry name" value="Por_Secre_tail"/>
    <property type="match status" value="1"/>
</dbReference>
<feature type="domain" description="Secretion system C-terminal sorting" evidence="2">
    <location>
        <begin position="459"/>
        <end position="528"/>
    </location>
</feature>
<dbReference type="STRING" id="926562.Oweho_0624"/>
<evidence type="ECO:0000313" key="4">
    <source>
        <dbReference type="EMBL" id="AEV31639.1"/>
    </source>
</evidence>
<dbReference type="AlphaFoldDB" id="G8R0W8"/>
<dbReference type="InterPro" id="IPR026444">
    <property type="entry name" value="Secre_tail"/>
</dbReference>
<dbReference type="InterPro" id="IPR049492">
    <property type="entry name" value="BD-FAE-like_dom"/>
</dbReference>
<dbReference type="SUPFAM" id="SSF53474">
    <property type="entry name" value="alpha/beta-Hydrolases"/>
    <property type="match status" value="1"/>
</dbReference>
<dbReference type="EMBL" id="CP003156">
    <property type="protein sequence ID" value="AEV31639.1"/>
    <property type="molecule type" value="Genomic_DNA"/>
</dbReference>
<keyword evidence="1" id="KW-0732">Signal</keyword>
<evidence type="ECO:0008006" key="6">
    <source>
        <dbReference type="Google" id="ProtNLM"/>
    </source>
</evidence>
<dbReference type="OrthoDB" id="9803990at2"/>
<keyword evidence="5" id="KW-1185">Reference proteome</keyword>
<dbReference type="RefSeq" id="WP_014201000.1">
    <property type="nucleotide sequence ID" value="NC_016599.1"/>
</dbReference>
<dbReference type="Proteomes" id="UP000005631">
    <property type="component" value="Chromosome"/>
</dbReference>
<reference evidence="4 5" key="1">
    <citation type="journal article" date="2012" name="Stand. Genomic Sci.">
        <title>Genome sequence of the orange-pigmented seawater bacterium Owenweeksia hongkongensis type strain (UST20020801(T)).</title>
        <authorList>
            <person name="Riedel T."/>
            <person name="Held B."/>
            <person name="Nolan M."/>
            <person name="Lucas S."/>
            <person name="Lapidus A."/>
            <person name="Tice H."/>
            <person name="Del Rio T.G."/>
            <person name="Cheng J.F."/>
            <person name="Han C."/>
            <person name="Tapia R."/>
            <person name="Goodwin L.A."/>
            <person name="Pitluck S."/>
            <person name="Liolios K."/>
            <person name="Mavromatis K."/>
            <person name="Pagani I."/>
            <person name="Ivanova N."/>
            <person name="Mikhailova N."/>
            <person name="Pati A."/>
            <person name="Chen A."/>
            <person name="Palaniappan K."/>
            <person name="Rohde M."/>
            <person name="Tindall B.J."/>
            <person name="Detter J.C."/>
            <person name="Goker M."/>
            <person name="Woyke T."/>
            <person name="Bristow J."/>
            <person name="Eisen J.A."/>
            <person name="Markowitz V."/>
            <person name="Hugenholtz P."/>
            <person name="Klenk H.P."/>
            <person name="Kyrpides N.C."/>
        </authorList>
    </citation>
    <scope>NUCLEOTIDE SEQUENCE</scope>
    <source>
        <strain evidence="5">DSM 17368 / JCM 12287 / NRRL B-23963</strain>
    </source>
</reference>
<name>G8R0W8_OWEHD</name>
<evidence type="ECO:0000256" key="1">
    <source>
        <dbReference type="ARBA" id="ARBA00022729"/>
    </source>
</evidence>
<dbReference type="Pfam" id="PF20434">
    <property type="entry name" value="BD-FAE"/>
    <property type="match status" value="1"/>
</dbReference>
<evidence type="ECO:0000259" key="3">
    <source>
        <dbReference type="Pfam" id="PF20434"/>
    </source>
</evidence>
<dbReference type="Gene3D" id="3.40.50.1820">
    <property type="entry name" value="alpha/beta hydrolase"/>
    <property type="match status" value="1"/>
</dbReference>
<dbReference type="ESTHER" id="owehd-g8r0w8">
    <property type="family name" value="Hormone-sensitive_lipase_like"/>
</dbReference>
<organism evidence="4 5">
    <name type="scientific">Owenweeksia hongkongensis (strain DSM 17368 / CIP 108786 / JCM 12287 / NRRL B-23963 / UST20020801)</name>
    <dbReference type="NCBI Taxonomy" id="926562"/>
    <lineage>
        <taxon>Bacteria</taxon>
        <taxon>Pseudomonadati</taxon>
        <taxon>Bacteroidota</taxon>
        <taxon>Flavobacteriia</taxon>
        <taxon>Flavobacteriales</taxon>
        <taxon>Owenweeksiaceae</taxon>
        <taxon>Owenweeksia</taxon>
    </lineage>
</organism>
<accession>G8R0W8</accession>
<dbReference type="KEGG" id="oho:Oweho_0624"/>
<dbReference type="HOGENOM" id="CLU_513663_0_0_10"/>